<proteinExistence type="inferred from homology"/>
<dbReference type="FunFam" id="3.40.50.10860:FF:000003">
    <property type="entry name" value="Glutamate dehydrogenase"/>
    <property type="match status" value="1"/>
</dbReference>
<dbReference type="GO" id="GO:0000166">
    <property type="term" value="F:nucleotide binding"/>
    <property type="evidence" value="ECO:0007669"/>
    <property type="project" value="UniProtKB-KW"/>
</dbReference>
<evidence type="ECO:0000256" key="4">
    <source>
        <dbReference type="PIRNR" id="PIRNR000185"/>
    </source>
</evidence>
<evidence type="ECO:0000256" key="8">
    <source>
        <dbReference type="RuleBase" id="RU004417"/>
    </source>
</evidence>
<dbReference type="InterPro" id="IPR046346">
    <property type="entry name" value="Aminoacid_DH-like_N_sf"/>
</dbReference>
<dbReference type="PRINTS" id="PR00082">
    <property type="entry name" value="GLFDHDRGNASE"/>
</dbReference>
<dbReference type="CDD" id="cd01076">
    <property type="entry name" value="NAD_bind_1_Glu_DH"/>
    <property type="match status" value="1"/>
</dbReference>
<dbReference type="InterPro" id="IPR006095">
    <property type="entry name" value="Glu/Leu/Phe/Val/Trp_DH"/>
</dbReference>
<evidence type="ECO:0000256" key="5">
    <source>
        <dbReference type="PIRSR" id="PIRSR000185-1"/>
    </source>
</evidence>
<dbReference type="EMBL" id="CP045798">
    <property type="protein sequence ID" value="QNB48159.1"/>
    <property type="molecule type" value="Genomic_DNA"/>
</dbReference>
<dbReference type="KEGG" id="tfr:BR63_18930"/>
<dbReference type="OrthoDB" id="9803297at2"/>
<dbReference type="InterPro" id="IPR036291">
    <property type="entry name" value="NAD(P)-bd_dom_sf"/>
</dbReference>
<evidence type="ECO:0000256" key="2">
    <source>
        <dbReference type="ARBA" id="ARBA00012896"/>
    </source>
</evidence>
<feature type="binding site" evidence="6">
    <location>
        <position position="190"/>
    </location>
    <ligand>
        <name>NAD(+)</name>
        <dbReference type="ChEBI" id="CHEBI:57540"/>
    </ligand>
</feature>
<dbReference type="PANTHER" id="PTHR11606">
    <property type="entry name" value="GLUTAMATE DEHYDROGENASE"/>
    <property type="match status" value="1"/>
</dbReference>
<feature type="binding site" evidence="6">
    <location>
        <position position="221"/>
    </location>
    <ligand>
        <name>NAD(+)</name>
        <dbReference type="ChEBI" id="CHEBI:57540"/>
    </ligand>
</feature>
<dbReference type="Gene3D" id="3.40.50.720">
    <property type="entry name" value="NAD(P)-binding Rossmann-like Domain"/>
    <property type="match status" value="1"/>
</dbReference>
<dbReference type="InterPro" id="IPR014362">
    <property type="entry name" value="Glu_DH"/>
</dbReference>
<dbReference type="InterPro" id="IPR006097">
    <property type="entry name" value="Glu/Leu/Phe/Val/Trp_DH_dimer"/>
</dbReference>
<protein>
    <recommendedName>
        <fullName evidence="2 4">Glutamate dehydrogenase</fullName>
    </recommendedName>
</protein>
<feature type="domain" description="Glutamate/phenylalanine/leucine/valine/L-tryptophan dehydrogenase C-terminal" evidence="9">
    <location>
        <begin position="183"/>
        <end position="416"/>
    </location>
</feature>
<dbReference type="RefSeq" id="WP_034420837.1">
    <property type="nucleotide sequence ID" value="NZ_CP045798.1"/>
</dbReference>
<keyword evidence="6" id="KW-0520">NAD</keyword>
<sequence length="419" mass="46593">MSEAYNPYQTMLNVLDEAAKKIGLKYNDYVTLRYPERELTVSIPVVMDDGRTEVFTGYRIQHSSSRGPCKGGIRFHPDVNLDEVKALAAWMTWKCALVNIPYGGAKGAVKCDPSKMSIDEIRRLTRRYTAMILPILGPEKDIPAPDVGTNAQIMAWIMDTYSMFKGYAVPEVVTGKPLEIGGSLGRTEATGRGVMFTVLNLIEKLRLAKENMTVAVQGFGNVGSIAAKLLKDQGFKIVAISDVSCALYKKEGIDIDKAIFYAKNNQNLLQGYTEEGLSVITNKELLTLDVDILIPAALENQITEDIATEMGAKIIVEAANGPTTNMADKILEERNIILVPDILANAGGVVVSYFEWVQNEQSFMWDEDYINSNLEKVMKKTFEEVWQVHKEKNVTLRMAAYMVALDRVAKAKKIRGIFP</sequence>
<dbReference type="InterPro" id="IPR033922">
    <property type="entry name" value="NAD_bind_Glu_DH"/>
</dbReference>
<dbReference type="GO" id="GO:0004352">
    <property type="term" value="F:glutamate dehydrogenase (NAD+) activity"/>
    <property type="evidence" value="ECO:0007669"/>
    <property type="project" value="TreeGrafter"/>
</dbReference>
<evidence type="ECO:0000313" key="11">
    <source>
        <dbReference type="Proteomes" id="UP000515847"/>
    </source>
</evidence>
<evidence type="ECO:0000313" key="10">
    <source>
        <dbReference type="EMBL" id="QNB48159.1"/>
    </source>
</evidence>
<evidence type="ECO:0000256" key="3">
    <source>
        <dbReference type="ARBA" id="ARBA00023002"/>
    </source>
</evidence>
<dbReference type="GO" id="GO:0006538">
    <property type="term" value="P:L-glutamate catabolic process"/>
    <property type="evidence" value="ECO:0007669"/>
    <property type="project" value="TreeGrafter"/>
</dbReference>
<keyword evidence="11" id="KW-1185">Reference proteome</keyword>
<feature type="binding site" evidence="6">
    <location>
        <position position="352"/>
    </location>
    <ligand>
        <name>substrate</name>
    </ligand>
</feature>
<dbReference type="AlphaFoldDB" id="A0A7G6E7V5"/>
<reference evidence="10 11" key="1">
    <citation type="journal article" date="2019" name="Front. Microbiol.">
        <title>Thermoanaerosceptrum fracticalcis gen. nov. sp. nov., a Novel Fumarate-Fermenting Microorganism From a Deep Fractured Carbonate Aquifer of the US Great Basin.</title>
        <authorList>
            <person name="Hamilton-Brehm S.D."/>
            <person name="Stewart L.E."/>
            <person name="Zavarin M."/>
            <person name="Caldwell M."/>
            <person name="Lawson P.A."/>
            <person name="Onstott T.C."/>
            <person name="Grzymski J."/>
            <person name="Neveux I."/>
            <person name="Lollar B.S."/>
            <person name="Russell C.E."/>
            <person name="Moser D.P."/>
        </authorList>
    </citation>
    <scope>NUCLEOTIDE SEQUENCE [LARGE SCALE GENOMIC DNA]</scope>
    <source>
        <strain evidence="10 11">DRI-13</strain>
    </source>
</reference>
<comment type="similarity">
    <text evidence="1 4 8">Belongs to the Glu/Leu/Phe/Val dehydrogenases family.</text>
</comment>
<dbReference type="PANTHER" id="PTHR11606:SF13">
    <property type="entry name" value="GLUTAMATE DEHYDROGENASE 1, MITOCHONDRIAL"/>
    <property type="match status" value="1"/>
</dbReference>
<evidence type="ECO:0000259" key="9">
    <source>
        <dbReference type="SMART" id="SM00839"/>
    </source>
</evidence>
<name>A0A7G6E7V5_THEFR</name>
<keyword evidence="3 4" id="KW-0560">Oxidoreductase</keyword>
<evidence type="ECO:0000256" key="1">
    <source>
        <dbReference type="ARBA" id="ARBA00006382"/>
    </source>
</evidence>
<dbReference type="SMART" id="SM00839">
    <property type="entry name" value="ELFV_dehydrog"/>
    <property type="match status" value="1"/>
</dbReference>
<feature type="active site" description="Proton donor" evidence="5">
    <location>
        <position position="106"/>
    </location>
</feature>
<evidence type="ECO:0000256" key="6">
    <source>
        <dbReference type="PIRSR" id="PIRSR000185-2"/>
    </source>
</evidence>
<evidence type="ECO:0000256" key="7">
    <source>
        <dbReference type="PIRSR" id="PIRSR000185-3"/>
    </source>
</evidence>
<feature type="binding site" evidence="6">
    <location>
        <position position="94"/>
    </location>
    <ligand>
        <name>substrate</name>
    </ligand>
</feature>
<dbReference type="Gene3D" id="3.40.50.10860">
    <property type="entry name" value="Leucine Dehydrogenase, chain A, domain 1"/>
    <property type="match status" value="1"/>
</dbReference>
<dbReference type="InterPro" id="IPR006096">
    <property type="entry name" value="Glu/Leu/Phe/Val/Trp_DH_C"/>
</dbReference>
<keyword evidence="6" id="KW-0547">Nucleotide-binding</keyword>
<dbReference type="SUPFAM" id="SSF51735">
    <property type="entry name" value="NAD(P)-binding Rossmann-fold domains"/>
    <property type="match status" value="1"/>
</dbReference>
<dbReference type="SUPFAM" id="SSF53223">
    <property type="entry name" value="Aminoacid dehydrogenase-like, N-terminal domain"/>
    <property type="match status" value="1"/>
</dbReference>
<feature type="site" description="Important for catalysis" evidence="7">
    <location>
        <position position="146"/>
    </location>
</feature>
<dbReference type="PIRSF" id="PIRSF000185">
    <property type="entry name" value="Glu_DH"/>
    <property type="match status" value="1"/>
</dbReference>
<dbReference type="Pfam" id="PF02812">
    <property type="entry name" value="ELFV_dehydrog_N"/>
    <property type="match status" value="1"/>
</dbReference>
<organism evidence="10 11">
    <name type="scientific">Thermanaerosceptrum fracticalcis</name>
    <dbReference type="NCBI Taxonomy" id="1712410"/>
    <lineage>
        <taxon>Bacteria</taxon>
        <taxon>Bacillati</taxon>
        <taxon>Bacillota</taxon>
        <taxon>Clostridia</taxon>
        <taxon>Eubacteriales</taxon>
        <taxon>Peptococcaceae</taxon>
        <taxon>Thermanaerosceptrum</taxon>
    </lineage>
</organism>
<gene>
    <name evidence="10" type="ORF">BR63_18930</name>
</gene>
<dbReference type="Pfam" id="PF00208">
    <property type="entry name" value="ELFV_dehydrog"/>
    <property type="match status" value="1"/>
</dbReference>
<feature type="binding site" evidence="6">
    <location>
        <position position="70"/>
    </location>
    <ligand>
        <name>substrate</name>
    </ligand>
</feature>
<accession>A0A7G6E7V5</accession>
<dbReference type="Proteomes" id="UP000515847">
    <property type="component" value="Chromosome"/>
</dbReference>